<evidence type="ECO:0000313" key="4">
    <source>
        <dbReference type="EMBL" id="EFN52312.1"/>
    </source>
</evidence>
<organism evidence="5">
    <name type="scientific">Chlorella variabilis</name>
    <name type="common">Green alga</name>
    <dbReference type="NCBI Taxonomy" id="554065"/>
    <lineage>
        <taxon>Eukaryota</taxon>
        <taxon>Viridiplantae</taxon>
        <taxon>Chlorophyta</taxon>
        <taxon>core chlorophytes</taxon>
        <taxon>Trebouxiophyceae</taxon>
        <taxon>Chlorellales</taxon>
        <taxon>Chlorellaceae</taxon>
        <taxon>Chlorella clade</taxon>
        <taxon>Chlorella</taxon>
    </lineage>
</organism>
<dbReference type="Proteomes" id="UP000008141">
    <property type="component" value="Unassembled WGS sequence"/>
</dbReference>
<dbReference type="SUPFAM" id="SSF81301">
    <property type="entry name" value="Nucleotidyltransferase"/>
    <property type="match status" value="1"/>
</dbReference>
<protein>
    <recommendedName>
        <fullName evidence="3">PAP/OAS1 substrate-binding-related domain-containing protein</fullName>
    </recommendedName>
</protein>
<dbReference type="AlphaFoldDB" id="E1ZPC3"/>
<evidence type="ECO:0000259" key="3">
    <source>
        <dbReference type="Pfam" id="PF26180"/>
    </source>
</evidence>
<dbReference type="InterPro" id="IPR058921">
    <property type="entry name" value="PAP/OAS1-rel"/>
</dbReference>
<dbReference type="PANTHER" id="PTHR45979">
    <property type="entry name" value="PAP/OAS1 SUBSTRATE-BINDING DOMAIN SUPERFAMILY"/>
    <property type="match status" value="1"/>
</dbReference>
<dbReference type="Gene3D" id="3.30.460.10">
    <property type="entry name" value="Beta Polymerase, domain 2"/>
    <property type="match status" value="1"/>
</dbReference>
<dbReference type="SUPFAM" id="SSF81631">
    <property type="entry name" value="PAP/OAS1 substrate-binding domain"/>
    <property type="match status" value="1"/>
</dbReference>
<dbReference type="PANTHER" id="PTHR45979:SF30">
    <property type="entry name" value="NUCLEOTIDYLTRANSFERASE"/>
    <property type="match status" value="1"/>
</dbReference>
<gene>
    <name evidence="4" type="ORF">CHLNCDRAFT_58914</name>
</gene>
<dbReference type="KEGG" id="cvr:CHLNCDRAFT_58914"/>
<dbReference type="eggNOG" id="KOG1906">
    <property type="taxonomic scope" value="Eukaryota"/>
</dbReference>
<feature type="coiled-coil region" evidence="1">
    <location>
        <begin position="328"/>
        <end position="355"/>
    </location>
</feature>
<dbReference type="RefSeq" id="XP_005844414.1">
    <property type="nucleotide sequence ID" value="XM_005844352.1"/>
</dbReference>
<feature type="region of interest" description="Disordered" evidence="2">
    <location>
        <begin position="420"/>
        <end position="444"/>
    </location>
</feature>
<dbReference type="InterPro" id="IPR058920">
    <property type="entry name" value="PAP-OAS1-bd-rel"/>
</dbReference>
<evidence type="ECO:0000313" key="5">
    <source>
        <dbReference type="Proteomes" id="UP000008141"/>
    </source>
</evidence>
<dbReference type="InParanoid" id="E1ZPC3"/>
<dbReference type="InterPro" id="IPR043519">
    <property type="entry name" value="NT_sf"/>
</dbReference>
<keyword evidence="1" id="KW-0175">Coiled coil</keyword>
<dbReference type="STRING" id="554065.E1ZPC3"/>
<keyword evidence="5" id="KW-1185">Reference proteome</keyword>
<reference evidence="4 5" key="1">
    <citation type="journal article" date="2010" name="Plant Cell">
        <title>The Chlorella variabilis NC64A genome reveals adaptation to photosymbiosis, coevolution with viruses, and cryptic sex.</title>
        <authorList>
            <person name="Blanc G."/>
            <person name="Duncan G."/>
            <person name="Agarkova I."/>
            <person name="Borodovsky M."/>
            <person name="Gurnon J."/>
            <person name="Kuo A."/>
            <person name="Lindquist E."/>
            <person name="Lucas S."/>
            <person name="Pangilinan J."/>
            <person name="Polle J."/>
            <person name="Salamov A."/>
            <person name="Terry A."/>
            <person name="Yamada T."/>
            <person name="Dunigan D.D."/>
            <person name="Grigoriev I.V."/>
            <person name="Claverie J.M."/>
            <person name="Van Etten J.L."/>
        </authorList>
    </citation>
    <scope>NUCLEOTIDE SEQUENCE [LARGE SCALE GENOMIC DNA]</scope>
    <source>
        <strain evidence="4 5">NC64A</strain>
    </source>
</reference>
<feature type="region of interest" description="Disordered" evidence="2">
    <location>
        <begin position="29"/>
        <end position="59"/>
    </location>
</feature>
<dbReference type="GeneID" id="17351698"/>
<sequence>MVFPARLLVITHSAGGYHRCARLCVTAQTASGGDGGSSASRRRSQRLARQGRTQQRAPDLLLEREARVAELQRLQQQQQQQGVPVSSADAVLDPQEDATRGLGQDLEPEGRQVADELADVPDAGIGLPAAAENMQDGIAGAAAANSVEADYVLEPQGPQPPGLHQDGQEELEISRQSEALLAILQAGEHVEEVIAQHRADIDDSMLQLLARRMKAAELLEKQEAVLQGLQLLYRRLKAEVDRQLASPGLRLLDELMSILDLGEGDLGSPAAAREERRAQAAAHLRAAFSGSLVGDADVLSLAAQLSASGGSQLADQLVADPVDPMVFMAEATELLRRVEEQHTQLEAYLQQQRQEEGTGQSQEAVRASLEVEQLLEQRQAAVALVQECLQVEAFMFGSVPLRAVLPDGDIDISFFATAATTPSSPSGNGGEQPGHRAGASPPGDLRDTWASQLLRALEREAVRPDAPFKIRDVQIIQAEVKLVKCVVHDVVVDVSFDTVGGLCTVAFLEAADRRIGRQHLFKRSILLLKAWCYYESRLLGAHHGLISSYALEVLVLYIFNLHHAELHTPLDVLRRFLAVLGSFDWERYCLALQGPLPIADLHKLHVDRTALVSSGTEPLLDADFMRGVLQHYSVQHLSQQQQQEAAGMQLVAPRFPLKHLNIVDPLLPSNNLGRSVSKASYARVKKALALGNRMLEEALLKRRRPRSGVQLTTIEAAAVNQRLVGQCWRVVVALPAAAAQ</sequence>
<name>E1ZPC3_CHLVA</name>
<dbReference type="Pfam" id="PF26180">
    <property type="entry name" value="PAP-OAS1"/>
    <property type="match status" value="1"/>
</dbReference>
<dbReference type="Gene3D" id="1.10.1410.10">
    <property type="match status" value="1"/>
</dbReference>
<dbReference type="OrthoDB" id="273917at2759"/>
<dbReference type="EMBL" id="GL433857">
    <property type="protein sequence ID" value="EFN52312.1"/>
    <property type="molecule type" value="Genomic_DNA"/>
</dbReference>
<feature type="domain" description="PAP/OAS1 substrate-binding-related" evidence="3">
    <location>
        <begin position="515"/>
        <end position="701"/>
    </location>
</feature>
<evidence type="ECO:0000256" key="2">
    <source>
        <dbReference type="SAM" id="MobiDB-lite"/>
    </source>
</evidence>
<proteinExistence type="predicted"/>
<accession>E1ZPC3</accession>
<evidence type="ECO:0000256" key="1">
    <source>
        <dbReference type="SAM" id="Coils"/>
    </source>
</evidence>